<accession>A0A9E6R8S0</accession>
<evidence type="ECO:0000313" key="4">
    <source>
        <dbReference type="Proteomes" id="UP000825701"/>
    </source>
</evidence>
<dbReference type="RefSeq" id="WP_261402680.1">
    <property type="nucleotide sequence ID" value="NZ_CP081869.1"/>
</dbReference>
<dbReference type="InterPro" id="IPR007712">
    <property type="entry name" value="RelE/ParE_toxin"/>
</dbReference>
<dbReference type="AlphaFoldDB" id="A0A9E6R8S0"/>
<protein>
    <submittedName>
        <fullName evidence="3">Type II toxin-antitoxin system RelE/ParE family toxin</fullName>
    </submittedName>
</protein>
<gene>
    <name evidence="3" type="ORF">K6K41_23285</name>
</gene>
<name>A0A9E6R8S0_9HYPH</name>
<keyword evidence="2" id="KW-1277">Toxin-antitoxin system</keyword>
<dbReference type="Gene3D" id="3.30.2310.20">
    <property type="entry name" value="RelE-like"/>
    <property type="match status" value="1"/>
</dbReference>
<dbReference type="KEGG" id="cmet:K6K41_23285"/>
<dbReference type="InterPro" id="IPR051803">
    <property type="entry name" value="TA_system_RelE-like_toxin"/>
</dbReference>
<sequence length="104" mass="11995">MTPRRVEISPEAASDLYSIHRWIADAGSRQNASSFISKIERFCLNLATAPERGRRLRIYGDRHIRAVGFRRQATVLFRVEPDRVTILRVHRAGMDWAADFPQES</sequence>
<keyword evidence="4" id="KW-1185">Reference proteome</keyword>
<evidence type="ECO:0000256" key="2">
    <source>
        <dbReference type="ARBA" id="ARBA00022649"/>
    </source>
</evidence>
<dbReference type="PANTHER" id="PTHR33755">
    <property type="entry name" value="TOXIN PARE1-RELATED"/>
    <property type="match status" value="1"/>
</dbReference>
<evidence type="ECO:0000313" key="3">
    <source>
        <dbReference type="EMBL" id="QZN99591.1"/>
    </source>
</evidence>
<dbReference type="Proteomes" id="UP000825701">
    <property type="component" value="Chromosome"/>
</dbReference>
<dbReference type="Pfam" id="PF05016">
    <property type="entry name" value="ParE_toxin"/>
    <property type="match status" value="1"/>
</dbReference>
<comment type="similarity">
    <text evidence="1">Belongs to the RelE toxin family.</text>
</comment>
<dbReference type="InterPro" id="IPR035093">
    <property type="entry name" value="RelE/ParE_toxin_dom_sf"/>
</dbReference>
<organism evidence="3 4">
    <name type="scientific">Chenggangzhangella methanolivorans</name>
    <dbReference type="NCBI Taxonomy" id="1437009"/>
    <lineage>
        <taxon>Bacteria</taxon>
        <taxon>Pseudomonadati</taxon>
        <taxon>Pseudomonadota</taxon>
        <taxon>Alphaproteobacteria</taxon>
        <taxon>Hyphomicrobiales</taxon>
        <taxon>Methylopilaceae</taxon>
        <taxon>Chenggangzhangella</taxon>
    </lineage>
</organism>
<reference evidence="3" key="1">
    <citation type="submission" date="2021-08" db="EMBL/GenBank/DDBJ databases">
        <authorList>
            <person name="Zhang H."/>
            <person name="Xu M."/>
            <person name="Yu Z."/>
            <person name="Yang L."/>
            <person name="Cai Y."/>
        </authorList>
    </citation>
    <scope>NUCLEOTIDE SEQUENCE</scope>
    <source>
        <strain evidence="3">CHL1</strain>
    </source>
</reference>
<dbReference type="EMBL" id="CP081869">
    <property type="protein sequence ID" value="QZN99591.1"/>
    <property type="molecule type" value="Genomic_DNA"/>
</dbReference>
<proteinExistence type="inferred from homology"/>
<evidence type="ECO:0000256" key="1">
    <source>
        <dbReference type="ARBA" id="ARBA00006226"/>
    </source>
</evidence>